<keyword evidence="2" id="KW-1185">Reference proteome</keyword>
<dbReference type="KEGG" id="mhe:MHC_03680"/>
<dbReference type="HOGENOM" id="CLU_098620_3_0_14"/>
<sequence length="210" mass="23190">MSKVTVATIAGLGSVGIGGGIYLASGKSNFKTVKETIQSRLLKDKYTPLNSDESNHSSYWATSLEKYNAARSGQTAYTQDQLKGMCKDIFNKEENSDDYNVARKYCVIPQKISERLSALSFKAIDTTGSDSGTTEKWKKLSKEYKSTDSADKQLDNLASSGVNEQDGTALKGKCKDVLAKEHWDQNYDSLLERSKIWCTEEGLSKLPNRG</sequence>
<dbReference type="OrthoDB" id="9824568at2"/>
<accession>H6N7H4</accession>
<evidence type="ECO:0000313" key="1">
    <source>
        <dbReference type="EMBL" id="AEW45596.1"/>
    </source>
</evidence>
<evidence type="ECO:0000313" key="2">
    <source>
        <dbReference type="Proteomes" id="UP000009135"/>
    </source>
</evidence>
<dbReference type="EMBL" id="CP003199">
    <property type="protein sequence ID" value="AEW45596.1"/>
    <property type="molecule type" value="Genomic_DNA"/>
</dbReference>
<dbReference type="STRING" id="1111676.MHC_03680"/>
<dbReference type="AlphaFoldDB" id="H6N7H4"/>
<reference evidence="1 2" key="1">
    <citation type="journal article" date="2012" name="J. Bacteriol.">
        <title>Complete genome sequence of Mycoplasma haemocanis strain Illinois.</title>
        <authorList>
            <person name="do Nascimento N.C."/>
            <person name="Guimaraes A.M."/>
            <person name="Santos A.P."/>
            <person name="Sanmiguel P.J."/>
            <person name="Messick J.B."/>
        </authorList>
    </citation>
    <scope>NUCLEOTIDE SEQUENCE [LARGE SCALE GENOMIC DNA]</scope>
    <source>
        <strain evidence="1 2">Illinois</strain>
    </source>
</reference>
<gene>
    <name evidence="1" type="ordered locus">MHC_03680</name>
</gene>
<name>H6N7H4_MYCHN</name>
<protein>
    <submittedName>
        <fullName evidence="1">Uncharacterized protein</fullName>
    </submittedName>
</protein>
<organism evidence="1 2">
    <name type="scientific">Mycoplasma haemocanis (strain Illinois)</name>
    <dbReference type="NCBI Taxonomy" id="1111676"/>
    <lineage>
        <taxon>Bacteria</taxon>
        <taxon>Bacillati</taxon>
        <taxon>Mycoplasmatota</taxon>
        <taxon>Mollicutes</taxon>
        <taxon>Mycoplasmataceae</taxon>
        <taxon>Mycoplasma</taxon>
    </lineage>
</organism>
<dbReference type="Proteomes" id="UP000009135">
    <property type="component" value="Chromosome"/>
</dbReference>
<proteinExistence type="predicted"/>